<dbReference type="AlphaFoldDB" id="A0AA39FEX8"/>
<comment type="caution">
    <text evidence="1">The sequence shown here is derived from an EMBL/GenBank/DDBJ whole genome shotgun (WGS) entry which is preliminary data.</text>
</comment>
<keyword evidence="2" id="KW-1185">Reference proteome</keyword>
<evidence type="ECO:0000313" key="1">
    <source>
        <dbReference type="EMBL" id="KAK0168216.1"/>
    </source>
</evidence>
<sequence>MWIKLIKTKNLKRLGTMIMILVALDQLKDDCFEIQVDSSGSIVGTLIKLATTPLTDDIYEDATNKSIWYPHKVVLEGVVE</sequence>
<evidence type="ECO:0000313" key="2">
    <source>
        <dbReference type="Proteomes" id="UP001168972"/>
    </source>
</evidence>
<reference evidence="1" key="2">
    <citation type="submission" date="2023-03" db="EMBL/GenBank/DDBJ databases">
        <authorList>
            <person name="Inwood S.N."/>
            <person name="Skelly J.G."/>
            <person name="Guhlin J."/>
            <person name="Harrop T.W.R."/>
            <person name="Goldson S.G."/>
            <person name="Dearden P.K."/>
        </authorList>
    </citation>
    <scope>NUCLEOTIDE SEQUENCE</scope>
    <source>
        <strain evidence="1">Lincoln</strain>
        <tissue evidence="1">Whole body</tissue>
    </source>
</reference>
<dbReference type="Proteomes" id="UP001168972">
    <property type="component" value="Unassembled WGS sequence"/>
</dbReference>
<proteinExistence type="predicted"/>
<accession>A0AA39FEX8</accession>
<name>A0AA39FEX8_MICHY</name>
<reference evidence="1" key="1">
    <citation type="journal article" date="2023" name="bioRxiv">
        <title>Scaffold-level genome assemblies of two parasitoid biocontrol wasps reveal the parthenogenesis mechanism and an associated novel virus.</title>
        <authorList>
            <person name="Inwood S."/>
            <person name="Skelly J."/>
            <person name="Guhlin J."/>
            <person name="Harrop T."/>
            <person name="Goldson S."/>
            <person name="Dearden P."/>
        </authorList>
    </citation>
    <scope>NUCLEOTIDE SEQUENCE</scope>
    <source>
        <strain evidence="1">Lincoln</strain>
        <tissue evidence="1">Whole body</tissue>
    </source>
</reference>
<protein>
    <submittedName>
        <fullName evidence="1">Uncharacterized protein</fullName>
    </submittedName>
</protein>
<dbReference type="EMBL" id="JAQQBR010001831">
    <property type="protein sequence ID" value="KAK0168216.1"/>
    <property type="molecule type" value="Genomic_DNA"/>
</dbReference>
<organism evidence="1 2">
    <name type="scientific">Microctonus hyperodae</name>
    <name type="common">Parasitoid wasp</name>
    <dbReference type="NCBI Taxonomy" id="165561"/>
    <lineage>
        <taxon>Eukaryota</taxon>
        <taxon>Metazoa</taxon>
        <taxon>Ecdysozoa</taxon>
        <taxon>Arthropoda</taxon>
        <taxon>Hexapoda</taxon>
        <taxon>Insecta</taxon>
        <taxon>Pterygota</taxon>
        <taxon>Neoptera</taxon>
        <taxon>Endopterygota</taxon>
        <taxon>Hymenoptera</taxon>
        <taxon>Apocrita</taxon>
        <taxon>Ichneumonoidea</taxon>
        <taxon>Braconidae</taxon>
        <taxon>Euphorinae</taxon>
        <taxon>Microctonus</taxon>
    </lineage>
</organism>
<gene>
    <name evidence="1" type="ORF">PV327_002041</name>
</gene>